<protein>
    <submittedName>
        <fullName evidence="3">S41 family peptidase</fullName>
    </submittedName>
</protein>
<reference evidence="3 4" key="1">
    <citation type="submission" date="2024-04" db="EMBL/GenBank/DDBJ databases">
        <title>Novel species of the genus Ideonella isolated from streams.</title>
        <authorList>
            <person name="Lu H."/>
        </authorList>
    </citation>
    <scope>NUCLEOTIDE SEQUENCE [LARGE SCALE GENOMIC DNA]</scope>
    <source>
        <strain evidence="3 4">DXS29W</strain>
    </source>
</reference>
<accession>A0ABU9BKA2</accession>
<dbReference type="SUPFAM" id="SSF52096">
    <property type="entry name" value="ClpP/crotonase"/>
    <property type="match status" value="1"/>
</dbReference>
<dbReference type="SMART" id="SM00245">
    <property type="entry name" value="TSPc"/>
    <property type="match status" value="1"/>
</dbReference>
<keyword evidence="4" id="KW-1185">Reference proteome</keyword>
<dbReference type="Gene3D" id="3.30.750.44">
    <property type="match status" value="1"/>
</dbReference>
<dbReference type="PANTHER" id="PTHR11261">
    <property type="entry name" value="INTERPHOTORECEPTOR RETINOID-BINDING PROTEIN"/>
    <property type="match status" value="1"/>
</dbReference>
<dbReference type="Gene3D" id="3.90.226.10">
    <property type="entry name" value="2-enoyl-CoA Hydratase, Chain A, domain 1"/>
    <property type="match status" value="1"/>
</dbReference>
<feature type="domain" description="Tail specific protease" evidence="2">
    <location>
        <begin position="112"/>
        <end position="308"/>
    </location>
</feature>
<dbReference type="CDD" id="cd07563">
    <property type="entry name" value="Peptidase_S41_IRBP"/>
    <property type="match status" value="1"/>
</dbReference>
<evidence type="ECO:0000256" key="1">
    <source>
        <dbReference type="SAM" id="MobiDB-lite"/>
    </source>
</evidence>
<dbReference type="InterPro" id="IPR005151">
    <property type="entry name" value="Tail-specific_protease"/>
</dbReference>
<dbReference type="Pfam" id="PF11918">
    <property type="entry name" value="Peptidase_S41_N"/>
    <property type="match status" value="1"/>
</dbReference>
<dbReference type="RefSeq" id="WP_341424754.1">
    <property type="nucleotide sequence ID" value="NZ_JBBUTG010000003.1"/>
</dbReference>
<sequence length="359" mass="39207">MALSAATHAAPPDSAPPSPRQTIDGAQQRAIVGELARQLRRRYVYPDRIEPVARELESRAARGAYDSATTVEAMGQALDKDLRTLGNDRHFRVEFDPEVEPVTDGAEAPKPTRDEIEQGREQAIRMGYGVSRVQRLPGNIGYLDLRGFGPAEFVSPGYDAAMLLLRGTDALVLDLRNNGGGSPMSVSYLLSHFFAEGDERHLNDIYDRPTNTTREYWTMAIGSPRYTKPIAVLTSSITFSGGEECAYDLQTQKRAKLYGETTGGAANPGEMIALGHGLAAFVPTGRAINAVTKKDWEGVGVTPDVQTPAAEALKAAYLALLEQRVQEPMAPTERDQLQDVLARARAGKIDLPVYTPRRR</sequence>
<gene>
    <name evidence="3" type="ORF">AACH06_06065</name>
</gene>
<dbReference type="InterPro" id="IPR029045">
    <property type="entry name" value="ClpP/crotonase-like_dom_sf"/>
</dbReference>
<dbReference type="PANTHER" id="PTHR11261:SF3">
    <property type="entry name" value="RETINOL-BINDING PROTEIN 3"/>
    <property type="match status" value="1"/>
</dbReference>
<dbReference type="Pfam" id="PF03572">
    <property type="entry name" value="Peptidase_S41"/>
    <property type="match status" value="1"/>
</dbReference>
<proteinExistence type="predicted"/>
<name>A0ABU9BKA2_9BURK</name>
<evidence type="ECO:0000313" key="4">
    <source>
        <dbReference type="Proteomes" id="UP001371218"/>
    </source>
</evidence>
<dbReference type="Proteomes" id="UP001371218">
    <property type="component" value="Unassembled WGS sequence"/>
</dbReference>
<feature type="compositionally biased region" description="Low complexity" evidence="1">
    <location>
        <begin position="1"/>
        <end position="12"/>
    </location>
</feature>
<organism evidence="3 4">
    <name type="scientific">Ideonella lacteola</name>
    <dbReference type="NCBI Taxonomy" id="2984193"/>
    <lineage>
        <taxon>Bacteria</taxon>
        <taxon>Pseudomonadati</taxon>
        <taxon>Pseudomonadota</taxon>
        <taxon>Betaproteobacteria</taxon>
        <taxon>Burkholderiales</taxon>
        <taxon>Sphaerotilaceae</taxon>
        <taxon>Ideonella</taxon>
    </lineage>
</organism>
<comment type="caution">
    <text evidence="3">The sequence shown here is derived from an EMBL/GenBank/DDBJ whole genome shotgun (WGS) entry which is preliminary data.</text>
</comment>
<dbReference type="EMBL" id="JBBUTG010000003">
    <property type="protein sequence ID" value="MEK8030385.1"/>
    <property type="molecule type" value="Genomic_DNA"/>
</dbReference>
<evidence type="ECO:0000259" key="2">
    <source>
        <dbReference type="SMART" id="SM00245"/>
    </source>
</evidence>
<evidence type="ECO:0000313" key="3">
    <source>
        <dbReference type="EMBL" id="MEK8030385.1"/>
    </source>
</evidence>
<feature type="region of interest" description="Disordered" evidence="1">
    <location>
        <begin position="1"/>
        <end position="24"/>
    </location>
</feature>